<protein>
    <submittedName>
        <fullName evidence="2">Uncharacterized protein</fullName>
    </submittedName>
</protein>
<organism evidence="2">
    <name type="scientific">metagenome</name>
    <dbReference type="NCBI Taxonomy" id="256318"/>
    <lineage>
        <taxon>unclassified sequences</taxon>
        <taxon>metagenomes</taxon>
    </lineage>
</organism>
<dbReference type="AlphaFoldDB" id="A0A380TGC8"/>
<feature type="region of interest" description="Disordered" evidence="1">
    <location>
        <begin position="62"/>
        <end position="96"/>
    </location>
</feature>
<reference evidence="2" key="1">
    <citation type="submission" date="2018-07" db="EMBL/GenBank/DDBJ databases">
        <authorList>
            <person name="Quirk P.G."/>
            <person name="Krulwich T.A."/>
        </authorList>
    </citation>
    <scope>NUCLEOTIDE SEQUENCE</scope>
</reference>
<name>A0A380TGC8_9ZZZZ</name>
<accession>A0A380TGC8</accession>
<dbReference type="EMBL" id="UIDG01000244">
    <property type="protein sequence ID" value="SUS06729.1"/>
    <property type="molecule type" value="Genomic_DNA"/>
</dbReference>
<evidence type="ECO:0000313" key="2">
    <source>
        <dbReference type="EMBL" id="SUS06729.1"/>
    </source>
</evidence>
<sequence>MARRITDLTAAELDVLARDAWAHEAESSLQQGLPVTYMEDGNICRRWPDGRCECIATKVATKDEAGSARPPDDDQRDAMNAAMPLGEPMSKPKWWHSRSVGNCPAAITHSGSVSKPTVVTVIAPSGGRRRRDKANTADD</sequence>
<evidence type="ECO:0000256" key="1">
    <source>
        <dbReference type="SAM" id="MobiDB-lite"/>
    </source>
</evidence>
<feature type="region of interest" description="Disordered" evidence="1">
    <location>
        <begin position="120"/>
        <end position="139"/>
    </location>
</feature>
<proteinExistence type="predicted"/>
<gene>
    <name evidence="2" type="ORF">DF3PB_3180003</name>
</gene>
<feature type="compositionally biased region" description="Basic and acidic residues" evidence="1">
    <location>
        <begin position="62"/>
        <end position="77"/>
    </location>
</feature>